<reference evidence="2 3" key="1">
    <citation type="submission" date="2011-11" db="EMBL/GenBank/DDBJ databases">
        <title>The Noncontiguous Finished sequence of Saccharomonospora cyanea NA-134.</title>
        <authorList>
            <consortium name="US DOE Joint Genome Institute"/>
            <person name="Lucas S."/>
            <person name="Han J."/>
            <person name="Lapidus A."/>
            <person name="Cheng J.-F."/>
            <person name="Goodwin L."/>
            <person name="Pitluck S."/>
            <person name="Peters L."/>
            <person name="Ovchinnikova G."/>
            <person name="Lu M."/>
            <person name="Detter J.C."/>
            <person name="Han C."/>
            <person name="Tapia R."/>
            <person name="Land M."/>
            <person name="Hauser L."/>
            <person name="Kyrpides N."/>
            <person name="Ivanova N."/>
            <person name="Pagani I."/>
            <person name="Brambilla E.-M."/>
            <person name="Klenk H.-P."/>
            <person name="Woyke T."/>
        </authorList>
    </citation>
    <scope>NUCLEOTIDE SEQUENCE [LARGE SCALE GENOMIC DNA]</scope>
    <source>
        <strain evidence="2 3">NA-134</strain>
    </source>
</reference>
<name>H5XQT3_9PSEU</name>
<accession>H5XQT3</accession>
<feature type="chain" id="PRO_5039394851" description="Secreted protein" evidence="1">
    <location>
        <begin position="28"/>
        <end position="158"/>
    </location>
</feature>
<evidence type="ECO:0000313" key="3">
    <source>
        <dbReference type="Proteomes" id="UP000002791"/>
    </source>
</evidence>
<dbReference type="eggNOG" id="ENOG50346FA">
    <property type="taxonomic scope" value="Bacteria"/>
</dbReference>
<evidence type="ECO:0000313" key="2">
    <source>
        <dbReference type="EMBL" id="EHR60143.1"/>
    </source>
</evidence>
<keyword evidence="3" id="KW-1185">Reference proteome</keyword>
<feature type="signal peptide" evidence="1">
    <location>
        <begin position="1"/>
        <end position="27"/>
    </location>
</feature>
<dbReference type="Proteomes" id="UP000002791">
    <property type="component" value="Chromosome"/>
</dbReference>
<dbReference type="HOGENOM" id="CLU_113740_0_0_11"/>
<gene>
    <name evidence="2" type="ORF">SaccyDRAFT_1233</name>
</gene>
<dbReference type="OrthoDB" id="5194255at2"/>
<dbReference type="EMBL" id="CM001440">
    <property type="protein sequence ID" value="EHR60143.1"/>
    <property type="molecule type" value="Genomic_DNA"/>
</dbReference>
<organism evidence="2 3">
    <name type="scientific">Saccharomonospora cyanea NA-134</name>
    <dbReference type="NCBI Taxonomy" id="882082"/>
    <lineage>
        <taxon>Bacteria</taxon>
        <taxon>Bacillati</taxon>
        <taxon>Actinomycetota</taxon>
        <taxon>Actinomycetes</taxon>
        <taxon>Pseudonocardiales</taxon>
        <taxon>Pseudonocardiaceae</taxon>
        <taxon>Saccharomonospora</taxon>
    </lineage>
</organism>
<keyword evidence="1" id="KW-0732">Signal</keyword>
<sequence length="158" mass="16067">MARLSTRPIGVLVSALALAGMSVGVAAADHQKVDGSITSDGDTCSWTGADTSANPPETLTVDRRSVNANMTCTGGLSATLNNNPTITFDDAAGTATADRITVTVVSMGVSCEYSADGLSAQRDGNARTYTARGVTLTKSGGGFLCPGSRTADAEFVFH</sequence>
<evidence type="ECO:0000256" key="1">
    <source>
        <dbReference type="SAM" id="SignalP"/>
    </source>
</evidence>
<proteinExistence type="predicted"/>
<dbReference type="AlphaFoldDB" id="H5XQT3"/>
<dbReference type="RefSeq" id="WP_005454531.1">
    <property type="nucleotide sequence ID" value="NZ_CM001440.1"/>
</dbReference>
<protein>
    <recommendedName>
        <fullName evidence="4">Secreted protein</fullName>
    </recommendedName>
</protein>
<evidence type="ECO:0008006" key="4">
    <source>
        <dbReference type="Google" id="ProtNLM"/>
    </source>
</evidence>